<organism evidence="2 3">
    <name type="scientific">Batillaria attramentaria</name>
    <dbReference type="NCBI Taxonomy" id="370345"/>
    <lineage>
        <taxon>Eukaryota</taxon>
        <taxon>Metazoa</taxon>
        <taxon>Spiralia</taxon>
        <taxon>Lophotrochozoa</taxon>
        <taxon>Mollusca</taxon>
        <taxon>Gastropoda</taxon>
        <taxon>Caenogastropoda</taxon>
        <taxon>Sorbeoconcha</taxon>
        <taxon>Cerithioidea</taxon>
        <taxon>Batillariidae</taxon>
        <taxon>Batillaria</taxon>
    </lineage>
</organism>
<proteinExistence type="predicted"/>
<accession>A0ABD0JGA1</accession>
<keyword evidence="3" id="KW-1185">Reference proteome</keyword>
<feature type="region of interest" description="Disordered" evidence="1">
    <location>
        <begin position="71"/>
        <end position="94"/>
    </location>
</feature>
<feature type="compositionally biased region" description="Basic and acidic residues" evidence="1">
    <location>
        <begin position="71"/>
        <end position="83"/>
    </location>
</feature>
<dbReference type="Proteomes" id="UP001519460">
    <property type="component" value="Unassembled WGS sequence"/>
</dbReference>
<sequence>MPGTVQIAQYLSEILGKFREQGSALLLLTSLNMHRDSKANRYIQIQKGDVDFNSSPFQPLRTNLRVRAAFEDPANRSQSREAAEDVPASNISPTEVGSFFFSKTEHIELRLIAEAFYYRSPN</sequence>
<evidence type="ECO:0000313" key="3">
    <source>
        <dbReference type="Proteomes" id="UP001519460"/>
    </source>
</evidence>
<comment type="caution">
    <text evidence="2">The sequence shown here is derived from an EMBL/GenBank/DDBJ whole genome shotgun (WGS) entry which is preliminary data.</text>
</comment>
<name>A0ABD0JGA1_9CAEN</name>
<evidence type="ECO:0000313" key="2">
    <source>
        <dbReference type="EMBL" id="KAK7473944.1"/>
    </source>
</evidence>
<evidence type="ECO:0000256" key="1">
    <source>
        <dbReference type="SAM" id="MobiDB-lite"/>
    </source>
</evidence>
<protein>
    <submittedName>
        <fullName evidence="2">Uncharacterized protein</fullName>
    </submittedName>
</protein>
<dbReference type="AlphaFoldDB" id="A0ABD0JGA1"/>
<gene>
    <name evidence="2" type="ORF">BaRGS_00034849</name>
</gene>
<reference evidence="2 3" key="1">
    <citation type="journal article" date="2023" name="Sci. Data">
        <title>Genome assembly of the Korean intertidal mud-creeper Batillaria attramentaria.</title>
        <authorList>
            <person name="Patra A.K."/>
            <person name="Ho P.T."/>
            <person name="Jun S."/>
            <person name="Lee S.J."/>
            <person name="Kim Y."/>
            <person name="Won Y.J."/>
        </authorList>
    </citation>
    <scope>NUCLEOTIDE SEQUENCE [LARGE SCALE GENOMIC DNA]</scope>
    <source>
        <strain evidence="2">Wonlab-2016</strain>
    </source>
</reference>
<dbReference type="EMBL" id="JACVVK020000453">
    <property type="protein sequence ID" value="KAK7473944.1"/>
    <property type="molecule type" value="Genomic_DNA"/>
</dbReference>